<evidence type="ECO:0000313" key="1">
    <source>
        <dbReference type="EMBL" id="TRY93632.1"/>
    </source>
</evidence>
<accession>A0A553QUI4</accession>
<dbReference type="AlphaFoldDB" id="A0A553QUI4"/>
<proteinExistence type="predicted"/>
<name>A0A553QUI4_9TELE</name>
<gene>
    <name evidence="1" type="ORF">DNTS_029703</name>
</gene>
<comment type="caution">
    <text evidence="1">The sequence shown here is derived from an EMBL/GenBank/DDBJ whole genome shotgun (WGS) entry which is preliminary data.</text>
</comment>
<reference evidence="1 2" key="1">
    <citation type="journal article" date="2019" name="Sci. Data">
        <title>Hybrid genome assembly and annotation of Danionella translucida.</title>
        <authorList>
            <person name="Kadobianskyi M."/>
            <person name="Schulze L."/>
            <person name="Schuelke M."/>
            <person name="Judkewitz B."/>
        </authorList>
    </citation>
    <scope>NUCLEOTIDE SEQUENCE [LARGE SCALE GENOMIC DNA]</scope>
    <source>
        <strain evidence="1 2">Bolton</strain>
    </source>
</reference>
<dbReference type="Proteomes" id="UP000316079">
    <property type="component" value="Unassembled WGS sequence"/>
</dbReference>
<dbReference type="EMBL" id="SRMA01025515">
    <property type="protein sequence ID" value="TRY93632.1"/>
    <property type="molecule type" value="Genomic_DNA"/>
</dbReference>
<protein>
    <submittedName>
        <fullName evidence="1">Uncharacterized protein</fullName>
    </submittedName>
</protein>
<keyword evidence="2" id="KW-1185">Reference proteome</keyword>
<evidence type="ECO:0000313" key="2">
    <source>
        <dbReference type="Proteomes" id="UP000316079"/>
    </source>
</evidence>
<organism evidence="1 2">
    <name type="scientific">Danionella cerebrum</name>
    <dbReference type="NCBI Taxonomy" id="2873325"/>
    <lineage>
        <taxon>Eukaryota</taxon>
        <taxon>Metazoa</taxon>
        <taxon>Chordata</taxon>
        <taxon>Craniata</taxon>
        <taxon>Vertebrata</taxon>
        <taxon>Euteleostomi</taxon>
        <taxon>Actinopterygii</taxon>
        <taxon>Neopterygii</taxon>
        <taxon>Teleostei</taxon>
        <taxon>Ostariophysi</taxon>
        <taxon>Cypriniformes</taxon>
        <taxon>Danionidae</taxon>
        <taxon>Danioninae</taxon>
        <taxon>Danionella</taxon>
    </lineage>
</organism>
<sequence length="76" mass="8338">MVEFQCSAQILADTLPLQAAHFRDAEMGGGEKPPVGFKLLLFGDFDAWLIRPDAGIGVKTRCKPGDGEKTEVRRFS</sequence>